<dbReference type="FunFam" id="3.30.300.30:FF:000002">
    <property type="entry name" value="Long-chain fatty acid transport protein 1"/>
    <property type="match status" value="1"/>
</dbReference>
<keyword evidence="9 16" id="KW-1133">Transmembrane helix</keyword>
<comment type="subcellular location">
    <subcellularLocation>
        <location evidence="1">Cell membrane</location>
        <topology evidence="1">Multi-pass membrane protein</topology>
    </subcellularLocation>
</comment>
<evidence type="ECO:0000256" key="10">
    <source>
        <dbReference type="ARBA" id="ARBA00023136"/>
    </source>
</evidence>
<evidence type="ECO:0000256" key="16">
    <source>
        <dbReference type="SAM" id="Phobius"/>
    </source>
</evidence>
<feature type="transmembrane region" description="Helical" evidence="16">
    <location>
        <begin position="85"/>
        <end position="105"/>
    </location>
</feature>
<dbReference type="Pfam" id="PF00501">
    <property type="entry name" value="AMP-binding"/>
    <property type="match status" value="1"/>
</dbReference>
<comment type="catalytic activity">
    <reaction evidence="15">
        <text>tetracosanoate + ATP + CoA = tetracosanoyl-CoA + AMP + diphosphate</text>
        <dbReference type="Rhea" id="RHEA:33639"/>
        <dbReference type="ChEBI" id="CHEBI:30616"/>
        <dbReference type="ChEBI" id="CHEBI:31014"/>
        <dbReference type="ChEBI" id="CHEBI:33019"/>
        <dbReference type="ChEBI" id="CHEBI:57287"/>
        <dbReference type="ChEBI" id="CHEBI:65052"/>
        <dbReference type="ChEBI" id="CHEBI:456215"/>
    </reaction>
    <physiologicalReaction direction="left-to-right" evidence="15">
        <dbReference type="Rhea" id="RHEA:33640"/>
    </physiologicalReaction>
</comment>
<dbReference type="Gene3D" id="3.30.300.30">
    <property type="match status" value="1"/>
</dbReference>
<dbReference type="SUPFAM" id="SSF56801">
    <property type="entry name" value="Acetyl-CoA synthetase-like"/>
    <property type="match status" value="1"/>
</dbReference>
<keyword evidence="5" id="KW-0436">Ligase</keyword>
<evidence type="ECO:0000256" key="12">
    <source>
        <dbReference type="ARBA" id="ARBA00026121"/>
    </source>
</evidence>
<reference evidence="19" key="1">
    <citation type="submission" date="2014-03" db="EMBL/GenBank/DDBJ databases">
        <authorList>
            <person name="Aksoy S."/>
            <person name="Warren W."/>
            <person name="Wilson R.K."/>
        </authorList>
    </citation>
    <scope>NUCLEOTIDE SEQUENCE [LARGE SCALE GENOMIC DNA]</scope>
    <source>
        <strain evidence="19">IAEA</strain>
    </source>
</reference>
<dbReference type="InterPro" id="IPR020845">
    <property type="entry name" value="AMP-binding_CS"/>
</dbReference>
<dbReference type="EC" id="6.2.1.3" evidence="12"/>
<evidence type="ECO:0000256" key="7">
    <source>
        <dbReference type="ARBA" id="ARBA00022741"/>
    </source>
</evidence>
<dbReference type="InterPro" id="IPR000873">
    <property type="entry name" value="AMP-dep_synth/lig_dom"/>
</dbReference>
<comment type="catalytic activity">
    <reaction evidence="11">
        <text>a long-chain fatty acid + ATP + CoA = a long-chain fatty acyl-CoA + AMP + diphosphate</text>
        <dbReference type="Rhea" id="RHEA:15421"/>
        <dbReference type="ChEBI" id="CHEBI:30616"/>
        <dbReference type="ChEBI" id="CHEBI:33019"/>
        <dbReference type="ChEBI" id="CHEBI:57287"/>
        <dbReference type="ChEBI" id="CHEBI:57560"/>
        <dbReference type="ChEBI" id="CHEBI:83139"/>
        <dbReference type="ChEBI" id="CHEBI:456215"/>
        <dbReference type="EC" id="6.2.1.3"/>
    </reaction>
    <physiologicalReaction direction="left-to-right" evidence="11">
        <dbReference type="Rhea" id="RHEA:15422"/>
    </physiologicalReaction>
</comment>
<proteinExistence type="inferred from homology"/>
<comment type="catalytic activity">
    <reaction evidence="13">
        <text>a very long-chain fatty acid + ATP + CoA = a very long-chain fatty acyl-CoA + AMP + diphosphate</text>
        <dbReference type="Rhea" id="RHEA:54536"/>
        <dbReference type="ChEBI" id="CHEBI:30616"/>
        <dbReference type="ChEBI" id="CHEBI:33019"/>
        <dbReference type="ChEBI" id="CHEBI:57287"/>
        <dbReference type="ChEBI" id="CHEBI:58950"/>
        <dbReference type="ChEBI" id="CHEBI:138261"/>
        <dbReference type="ChEBI" id="CHEBI:456215"/>
    </reaction>
    <physiologicalReaction direction="left-to-right" evidence="13">
        <dbReference type="Rhea" id="RHEA:54537"/>
    </physiologicalReaction>
</comment>
<evidence type="ECO:0000256" key="3">
    <source>
        <dbReference type="ARBA" id="ARBA00022448"/>
    </source>
</evidence>
<keyword evidence="8" id="KW-0443">Lipid metabolism</keyword>
<feature type="domain" description="AMP-dependent synthetase/ligase" evidence="17">
    <location>
        <begin position="163"/>
        <end position="512"/>
    </location>
</feature>
<dbReference type="GO" id="GO:0000166">
    <property type="term" value="F:nucleotide binding"/>
    <property type="evidence" value="ECO:0007669"/>
    <property type="project" value="UniProtKB-KW"/>
</dbReference>
<dbReference type="InterPro" id="IPR042099">
    <property type="entry name" value="ANL_N_sf"/>
</dbReference>
<keyword evidence="19" id="KW-1185">Reference proteome</keyword>
<evidence type="ECO:0000259" key="17">
    <source>
        <dbReference type="Pfam" id="PF00501"/>
    </source>
</evidence>
<dbReference type="EnsemblMetazoa" id="GPAI032522-RA">
    <property type="protein sequence ID" value="GPAI032522-PA"/>
    <property type="gene ID" value="GPAI032522"/>
</dbReference>
<keyword evidence="7" id="KW-0547">Nucleotide-binding</keyword>
<comment type="similarity">
    <text evidence="2">Belongs to the ATP-dependent AMP-binding enzyme family.</text>
</comment>
<evidence type="ECO:0000256" key="5">
    <source>
        <dbReference type="ARBA" id="ARBA00022598"/>
    </source>
</evidence>
<dbReference type="PANTHER" id="PTHR43107:SF21">
    <property type="entry name" value="FATTY ACID TRANSPORT PROTEIN 1, ISOFORM F-RELATED"/>
    <property type="match status" value="1"/>
</dbReference>
<dbReference type="GO" id="GO:0004467">
    <property type="term" value="F:long-chain fatty acid-CoA ligase activity"/>
    <property type="evidence" value="ECO:0007669"/>
    <property type="project" value="UniProtKB-EC"/>
</dbReference>
<evidence type="ECO:0000256" key="9">
    <source>
        <dbReference type="ARBA" id="ARBA00022989"/>
    </source>
</evidence>
<evidence type="ECO:0000256" key="15">
    <source>
        <dbReference type="ARBA" id="ARBA00048666"/>
    </source>
</evidence>
<evidence type="ECO:0000256" key="14">
    <source>
        <dbReference type="ARBA" id="ARBA00041297"/>
    </source>
</evidence>
<name>A0A1B0A2L1_GLOPL</name>
<dbReference type="GO" id="GO:0005324">
    <property type="term" value="F:long-chain fatty acid transmembrane transporter activity"/>
    <property type="evidence" value="ECO:0007669"/>
    <property type="project" value="TreeGrafter"/>
</dbReference>
<keyword evidence="10 16" id="KW-0472">Membrane</keyword>
<evidence type="ECO:0000256" key="13">
    <source>
        <dbReference type="ARBA" id="ARBA00036527"/>
    </source>
</evidence>
<keyword evidence="4" id="KW-1003">Cell membrane</keyword>
<evidence type="ECO:0000313" key="19">
    <source>
        <dbReference type="Proteomes" id="UP000092445"/>
    </source>
</evidence>
<accession>A0A1B0A2L1</accession>
<organism evidence="18 19">
    <name type="scientific">Glossina pallidipes</name>
    <name type="common">Tsetse fly</name>
    <dbReference type="NCBI Taxonomy" id="7398"/>
    <lineage>
        <taxon>Eukaryota</taxon>
        <taxon>Metazoa</taxon>
        <taxon>Ecdysozoa</taxon>
        <taxon>Arthropoda</taxon>
        <taxon>Hexapoda</taxon>
        <taxon>Insecta</taxon>
        <taxon>Pterygota</taxon>
        <taxon>Neoptera</taxon>
        <taxon>Endopterygota</taxon>
        <taxon>Diptera</taxon>
        <taxon>Brachycera</taxon>
        <taxon>Muscomorpha</taxon>
        <taxon>Hippoboscoidea</taxon>
        <taxon>Glossinidae</taxon>
        <taxon>Glossina</taxon>
    </lineage>
</organism>
<dbReference type="NCBIfam" id="NF006134">
    <property type="entry name" value="PRK08279.1"/>
    <property type="match status" value="1"/>
</dbReference>
<sequence length="725" mass="81128">MAFDELTMELQKFTYCHLKSPPSVEQQHLTDDDIHPINTQHITIDIDVKTDQNESPIAALTNECDDLSKRSPKSLSKQTSSLKNIPVAFSFVLYAVGVSFLAVVISLTWYYMNWTFGLPALALALLAVFLTKPGWRWFYIAVATSKRDLTKLDKKNLTIADVFQKNTAKHPDKIAIVSETQTWTFRNLSEFSNQVANVFLTHGYKKSDVVGVMLGNCPEYVGIWLGLSKIGVITALINTNLRGQSLLHSITVAKCTAIIYGETFAQVVDDISKKIPSNIAFYQINDDLNTPVKSPSTNLTSLLKTAATEQISVPVERGFHHDKLLYIYTSGTTGLPKAAVISHSRYIFIAAGIHYTLGFKQNDIFYTPLPLYHTAGGIMSMGQALLFGCTVAIRRKFSASGYFVDCFKYNATVGQYIGEMARYILATPLSENDRKHKVRMVFGNGLRPQIWPRFTERFNITKVGEFYGATEGNANIMNHDNTIGAIGFVSRILPHIYPISIIRADPDTGEPIRGPNGLCQLCKPQEPGVFIGKIVPGNPAREFLGYVDENASAKKVVCDVFKKGDMAFISGDLLVSDEKGYLYFIDRTGDTFRWKGENVSTGEVESQLSTLVGYRDTIVYGVTIPNTEGRAGMAAIYDPERQLDLDSFTMELKKVLPVYARPQFLRFLTKIDLTGTFKLRKIDLQKEGYDPNIINDPLYYQTCTGKYEPISKEIYGMICRNELKF</sequence>
<evidence type="ECO:0000313" key="18">
    <source>
        <dbReference type="EnsemblMetazoa" id="GPAI032522-PA"/>
    </source>
</evidence>
<feature type="transmembrane region" description="Helical" evidence="16">
    <location>
        <begin position="111"/>
        <end position="130"/>
    </location>
</feature>
<dbReference type="GO" id="GO:0005789">
    <property type="term" value="C:endoplasmic reticulum membrane"/>
    <property type="evidence" value="ECO:0007669"/>
    <property type="project" value="TreeGrafter"/>
</dbReference>
<dbReference type="GO" id="GO:0044539">
    <property type="term" value="P:long-chain fatty acid import into cell"/>
    <property type="evidence" value="ECO:0007669"/>
    <property type="project" value="TreeGrafter"/>
</dbReference>
<dbReference type="GO" id="GO:0005886">
    <property type="term" value="C:plasma membrane"/>
    <property type="evidence" value="ECO:0007669"/>
    <property type="project" value="UniProtKB-SubCell"/>
</dbReference>
<dbReference type="Gene3D" id="3.40.50.12780">
    <property type="entry name" value="N-terminal domain of ligase-like"/>
    <property type="match status" value="1"/>
</dbReference>
<dbReference type="PROSITE" id="PS00455">
    <property type="entry name" value="AMP_BINDING"/>
    <property type="match status" value="1"/>
</dbReference>
<keyword evidence="8" id="KW-0276">Fatty acid metabolism</keyword>
<protein>
    <recommendedName>
        <fullName evidence="12">long-chain-fatty-acid--CoA ligase</fullName>
        <ecNumber evidence="12">6.2.1.3</ecNumber>
    </recommendedName>
    <alternativeName>
        <fullName evidence="14">Long-chain-fatty-acid--CoA ligase</fullName>
    </alternativeName>
</protein>
<reference evidence="18" key="2">
    <citation type="submission" date="2020-05" db="UniProtKB">
        <authorList>
            <consortium name="EnsemblMetazoa"/>
        </authorList>
    </citation>
    <scope>IDENTIFICATION</scope>
    <source>
        <strain evidence="18">IAEA</strain>
    </source>
</reference>
<keyword evidence="6 16" id="KW-0812">Transmembrane</keyword>
<dbReference type="PANTHER" id="PTHR43107">
    <property type="entry name" value="LONG-CHAIN FATTY ACID TRANSPORT PROTEIN"/>
    <property type="match status" value="1"/>
</dbReference>
<evidence type="ECO:0000256" key="4">
    <source>
        <dbReference type="ARBA" id="ARBA00022475"/>
    </source>
</evidence>
<dbReference type="InterPro" id="IPR045851">
    <property type="entry name" value="AMP-bd_C_sf"/>
</dbReference>
<evidence type="ECO:0000256" key="11">
    <source>
        <dbReference type="ARBA" id="ARBA00024484"/>
    </source>
</evidence>
<evidence type="ECO:0000256" key="1">
    <source>
        <dbReference type="ARBA" id="ARBA00004651"/>
    </source>
</evidence>
<dbReference type="VEuPathDB" id="VectorBase:GPAI032522"/>
<evidence type="ECO:0000256" key="8">
    <source>
        <dbReference type="ARBA" id="ARBA00022832"/>
    </source>
</evidence>
<evidence type="ECO:0000256" key="6">
    <source>
        <dbReference type="ARBA" id="ARBA00022692"/>
    </source>
</evidence>
<dbReference type="FunFam" id="3.40.50.12780:FF:000005">
    <property type="entry name" value="Solute carrier family 27 member 6"/>
    <property type="match status" value="1"/>
</dbReference>
<dbReference type="Proteomes" id="UP000092445">
    <property type="component" value="Unassembled WGS sequence"/>
</dbReference>
<evidence type="ECO:0000256" key="2">
    <source>
        <dbReference type="ARBA" id="ARBA00006432"/>
    </source>
</evidence>
<dbReference type="STRING" id="7398.A0A1B0A2L1"/>
<keyword evidence="3" id="KW-0813">Transport</keyword>
<dbReference type="AlphaFoldDB" id="A0A1B0A2L1"/>